<keyword evidence="2" id="KW-0768">Sushi</keyword>
<evidence type="ECO:0000256" key="2">
    <source>
        <dbReference type="PROSITE-ProRule" id="PRU00302"/>
    </source>
</evidence>
<keyword evidence="3" id="KW-0732">Signal</keyword>
<evidence type="ECO:0000259" key="4">
    <source>
        <dbReference type="PROSITE" id="PS50923"/>
    </source>
</evidence>
<organism evidence="5 6">
    <name type="scientific">Dinothrombium tinctorium</name>
    <dbReference type="NCBI Taxonomy" id="1965070"/>
    <lineage>
        <taxon>Eukaryota</taxon>
        <taxon>Metazoa</taxon>
        <taxon>Ecdysozoa</taxon>
        <taxon>Arthropoda</taxon>
        <taxon>Chelicerata</taxon>
        <taxon>Arachnida</taxon>
        <taxon>Acari</taxon>
        <taxon>Acariformes</taxon>
        <taxon>Trombidiformes</taxon>
        <taxon>Prostigmata</taxon>
        <taxon>Anystina</taxon>
        <taxon>Parasitengona</taxon>
        <taxon>Trombidioidea</taxon>
        <taxon>Trombidiidae</taxon>
        <taxon>Dinothrombium</taxon>
    </lineage>
</organism>
<name>A0A3S3NG08_9ACAR</name>
<feature type="signal peptide" evidence="3">
    <location>
        <begin position="1"/>
        <end position="21"/>
    </location>
</feature>
<proteinExistence type="predicted"/>
<feature type="non-terminal residue" evidence="5">
    <location>
        <position position="280"/>
    </location>
</feature>
<comment type="caution">
    <text evidence="5">The sequence shown here is derived from an EMBL/GenBank/DDBJ whole genome shotgun (WGS) entry which is preliminary data.</text>
</comment>
<gene>
    <name evidence="5" type="ORF">B4U79_19148</name>
</gene>
<feature type="domain" description="Sushi" evidence="4">
    <location>
        <begin position="22"/>
        <end position="86"/>
    </location>
</feature>
<dbReference type="SMART" id="SM00032">
    <property type="entry name" value="CCP"/>
    <property type="match status" value="1"/>
</dbReference>
<comment type="caution">
    <text evidence="2">Lacks conserved residue(s) required for the propagation of feature annotation.</text>
</comment>
<dbReference type="Gene3D" id="2.10.70.10">
    <property type="entry name" value="Complement Module, domain 1"/>
    <property type="match status" value="1"/>
</dbReference>
<evidence type="ECO:0000313" key="5">
    <source>
        <dbReference type="EMBL" id="RWS01931.1"/>
    </source>
</evidence>
<dbReference type="InterPro" id="IPR035976">
    <property type="entry name" value="Sushi/SCR/CCP_sf"/>
</dbReference>
<feature type="chain" id="PRO_5018564340" description="Sushi domain-containing protein" evidence="3">
    <location>
        <begin position="22"/>
        <end position="280"/>
    </location>
</feature>
<evidence type="ECO:0000256" key="3">
    <source>
        <dbReference type="SAM" id="SignalP"/>
    </source>
</evidence>
<dbReference type="OrthoDB" id="10051774at2759"/>
<accession>A0A3S3NG08</accession>
<dbReference type="SUPFAM" id="SSF57535">
    <property type="entry name" value="Complement control module/SCR domain"/>
    <property type="match status" value="1"/>
</dbReference>
<keyword evidence="1" id="KW-1015">Disulfide bond</keyword>
<protein>
    <recommendedName>
        <fullName evidence="4">Sushi domain-containing protein</fullName>
    </recommendedName>
</protein>
<dbReference type="EMBL" id="NCKU01008401">
    <property type="protein sequence ID" value="RWS01931.1"/>
    <property type="molecule type" value="Genomic_DNA"/>
</dbReference>
<reference evidence="5 6" key="1">
    <citation type="journal article" date="2018" name="Gigascience">
        <title>Genomes of trombidid mites reveal novel predicted allergens and laterally-transferred genes associated with secondary metabolism.</title>
        <authorList>
            <person name="Dong X."/>
            <person name="Chaisiri K."/>
            <person name="Xia D."/>
            <person name="Armstrong S.D."/>
            <person name="Fang Y."/>
            <person name="Donnelly M.J."/>
            <person name="Kadowaki T."/>
            <person name="McGarry J.W."/>
            <person name="Darby A.C."/>
            <person name="Makepeace B.L."/>
        </authorList>
    </citation>
    <scope>NUCLEOTIDE SEQUENCE [LARGE SCALE GENOMIC DNA]</scope>
    <source>
        <strain evidence="5">UoL-WK</strain>
    </source>
</reference>
<dbReference type="AlphaFoldDB" id="A0A3S3NG08"/>
<dbReference type="CDD" id="cd00033">
    <property type="entry name" value="CCP"/>
    <property type="match status" value="1"/>
</dbReference>
<sequence length="280" mass="31944">MFKLFFLTFCANFFAFVCVNGDECGTPGNSRFSYVEQFVERKQFKFLESSKVKYKCFDYENHTIISLNERICLNGTWSGSIPLCVKRYIPSEDPLFTIVSSQIEVEFYDSISLVGFEFRINGSETKSVRLLDASVDDPFCERDEQVKTTANKNVTDMIYYFRCSIQKRPISTSKLKLQFDKCLERNCTDGFTVDFKSFKIYVSSGDDICGNPDLKSNTVSSVLRNDSSTIVQRIQCISRASISAEKNAFVIECNKNESEWILSSQSSSNITLNCELKADE</sequence>
<keyword evidence="6" id="KW-1185">Reference proteome</keyword>
<dbReference type="InterPro" id="IPR000436">
    <property type="entry name" value="Sushi_SCR_CCP_dom"/>
</dbReference>
<dbReference type="PROSITE" id="PS50923">
    <property type="entry name" value="SUSHI"/>
    <property type="match status" value="1"/>
</dbReference>
<dbReference type="Proteomes" id="UP000285301">
    <property type="component" value="Unassembled WGS sequence"/>
</dbReference>
<evidence type="ECO:0000256" key="1">
    <source>
        <dbReference type="ARBA" id="ARBA00023157"/>
    </source>
</evidence>
<evidence type="ECO:0000313" key="6">
    <source>
        <dbReference type="Proteomes" id="UP000285301"/>
    </source>
</evidence>